<evidence type="ECO:0000313" key="6">
    <source>
        <dbReference type="Proteomes" id="UP000283765"/>
    </source>
</evidence>
<proteinExistence type="predicted"/>
<dbReference type="RefSeq" id="WP_117995278.1">
    <property type="nucleotide sequence ID" value="NZ_QRUJ01000048.1"/>
</dbReference>
<dbReference type="NCBIfam" id="TIGR04223">
    <property type="entry name" value="quorum_AgrD"/>
    <property type="match status" value="1"/>
</dbReference>
<protein>
    <submittedName>
        <fullName evidence="1">Cyclic lactone autoinducer peptide</fullName>
    </submittedName>
</protein>
<evidence type="ECO:0000313" key="1">
    <source>
        <dbReference type="EMBL" id="RGR50975.1"/>
    </source>
</evidence>
<dbReference type="EMBL" id="QRXR01000049">
    <property type="protein sequence ID" value="RGU19027.1"/>
    <property type="molecule type" value="Genomic_DNA"/>
</dbReference>
<reference evidence="4 5" key="1">
    <citation type="submission" date="2018-08" db="EMBL/GenBank/DDBJ databases">
        <title>A genome reference for cultivated species of the human gut microbiota.</title>
        <authorList>
            <person name="Zou Y."/>
            <person name="Xue W."/>
            <person name="Luo G."/>
        </authorList>
    </citation>
    <scope>NUCLEOTIDE SEQUENCE [LARGE SCALE GENOMIC DNA]</scope>
    <source>
        <strain evidence="2 6">AF17-27</strain>
        <strain evidence="1 4">AF25-15</strain>
        <strain evidence="3 5">AM26-2LB</strain>
    </source>
</reference>
<dbReference type="AlphaFoldDB" id="A0A395UYN2"/>
<dbReference type="InterPro" id="IPR009229">
    <property type="entry name" value="AgrD"/>
</dbReference>
<evidence type="ECO:0000313" key="4">
    <source>
        <dbReference type="Proteomes" id="UP000266066"/>
    </source>
</evidence>
<accession>A0A395UYN2</accession>
<name>A0A395UYN2_9FIRM</name>
<gene>
    <name evidence="3" type="ORF">DW703_07675</name>
    <name evidence="2" type="ORF">DWW89_16460</name>
    <name evidence="1" type="ORF">DWY38_16565</name>
</gene>
<evidence type="ECO:0000313" key="3">
    <source>
        <dbReference type="EMBL" id="RHF04626.1"/>
    </source>
</evidence>
<dbReference type="EMBL" id="QRUJ01000048">
    <property type="protein sequence ID" value="RGR50975.1"/>
    <property type="molecule type" value="Genomic_DNA"/>
</dbReference>
<dbReference type="Proteomes" id="UP000283765">
    <property type="component" value="Unassembled WGS sequence"/>
</dbReference>
<dbReference type="Proteomes" id="UP000283501">
    <property type="component" value="Unassembled WGS sequence"/>
</dbReference>
<evidence type="ECO:0000313" key="5">
    <source>
        <dbReference type="Proteomes" id="UP000283501"/>
    </source>
</evidence>
<evidence type="ECO:0000313" key="2">
    <source>
        <dbReference type="EMBL" id="RGU19027.1"/>
    </source>
</evidence>
<organism evidence="1 4">
    <name type="scientific">Agathobacter rectalis</name>
    <dbReference type="NCBI Taxonomy" id="39491"/>
    <lineage>
        <taxon>Bacteria</taxon>
        <taxon>Bacillati</taxon>
        <taxon>Bacillota</taxon>
        <taxon>Clostridia</taxon>
        <taxon>Lachnospirales</taxon>
        <taxon>Lachnospiraceae</taxon>
        <taxon>Agathobacter</taxon>
    </lineage>
</organism>
<comment type="caution">
    <text evidence="1">The sequence shown here is derived from an EMBL/GenBank/DDBJ whole genome shotgun (WGS) entry which is preliminary data.</text>
</comment>
<dbReference type="EMBL" id="QSKY01000009">
    <property type="protein sequence ID" value="RHF04626.1"/>
    <property type="molecule type" value="Genomic_DNA"/>
</dbReference>
<dbReference type="Proteomes" id="UP000266066">
    <property type="component" value="Unassembled WGS sequence"/>
</dbReference>
<sequence>MKNINRWTFQVIQKIVKSEIKKQEESACFLLAYQPEFPKKKNEK</sequence>